<comment type="similarity">
    <text evidence="3 10 13">Belongs to the IPP transferase family.</text>
</comment>
<dbReference type="Pfam" id="PF01715">
    <property type="entry name" value="IPPT"/>
    <property type="match status" value="1"/>
</dbReference>
<evidence type="ECO:0000256" key="8">
    <source>
        <dbReference type="ARBA" id="ARBA00022842"/>
    </source>
</evidence>
<feature type="site" description="Interaction with substrate tRNA" evidence="10">
    <location>
        <position position="124"/>
    </location>
</feature>
<name>A0ABV8QNM8_9BACT</name>
<comment type="cofactor">
    <cofactor evidence="1 10">
        <name>Mg(2+)</name>
        <dbReference type="ChEBI" id="CHEBI:18420"/>
    </cofactor>
</comment>
<sequence>MTPKTCIIILGPTASGKTALAIALAQHFKTSIISADSRQCFKELNIGVAKPSSAELQIVPHYFIDTHSINDAISAADFEKYALEKVATIFEKNDIVIMCGGTGLYIKAFCEGLDDIKPIDSAIRERWNKAYEQNGLAWLQHQIQEIDPLFYEKGEIHNPHRILRALEVKEGTGISILLQQKKQPKQRPFNILKFGMELPRAVLYQQINDRVVGMRKAGLTNEVQQLLPYKSLNALQTVGYRELFNFFEGQINEDKAYELIQQNTRHYAKRQLTWFKKDASVHWVNPTDAFINIITLLPKI</sequence>
<dbReference type="Proteomes" id="UP001595907">
    <property type="component" value="Unassembled WGS sequence"/>
</dbReference>
<keyword evidence="7 10" id="KW-0067">ATP-binding</keyword>
<comment type="caution">
    <text evidence="10">Lacks conserved residue(s) required for the propagation of feature annotation.</text>
</comment>
<comment type="caution">
    <text evidence="14">The sequence shown here is derived from an EMBL/GenBank/DDBJ whole genome shotgun (WGS) entry which is preliminary data.</text>
</comment>
<dbReference type="InterPro" id="IPR018022">
    <property type="entry name" value="IPT"/>
</dbReference>
<dbReference type="SUPFAM" id="SSF52540">
    <property type="entry name" value="P-loop containing nucleoside triphosphate hydrolases"/>
    <property type="match status" value="1"/>
</dbReference>
<evidence type="ECO:0000256" key="1">
    <source>
        <dbReference type="ARBA" id="ARBA00001946"/>
    </source>
</evidence>
<comment type="function">
    <text evidence="2 10 12">Catalyzes the transfer of a dimethylallyl group onto the adenine at position 37 in tRNAs that read codons beginning with uridine, leading to the formation of N6-(dimethylallyl)adenosine (i(6)A).</text>
</comment>
<dbReference type="HAMAP" id="MF_00185">
    <property type="entry name" value="IPP_trans"/>
    <property type="match status" value="1"/>
</dbReference>
<dbReference type="PANTHER" id="PTHR11088:SF60">
    <property type="entry name" value="TRNA DIMETHYLALLYLTRANSFERASE"/>
    <property type="match status" value="1"/>
</dbReference>
<dbReference type="EC" id="2.5.1.75" evidence="10"/>
<feature type="site" description="Interaction with substrate tRNA" evidence="10">
    <location>
        <position position="102"/>
    </location>
</feature>
<evidence type="ECO:0000313" key="14">
    <source>
        <dbReference type="EMBL" id="MFC4261882.1"/>
    </source>
</evidence>
<protein>
    <recommendedName>
        <fullName evidence="10">tRNA dimethylallyltransferase</fullName>
        <ecNumber evidence="10">2.5.1.75</ecNumber>
    </recommendedName>
    <alternativeName>
        <fullName evidence="10">Dimethylallyl diphosphate:tRNA dimethylallyltransferase</fullName>
        <shortName evidence="10">DMAPP:tRNA dimethylallyltransferase</shortName>
        <shortName evidence="10">DMATase</shortName>
    </alternativeName>
    <alternativeName>
        <fullName evidence="10">Isopentenyl-diphosphate:tRNA isopentenyltransferase</fullName>
        <shortName evidence="10">IPP transferase</shortName>
        <shortName evidence="10">IPPT</shortName>
        <shortName evidence="10">IPTase</shortName>
    </alternativeName>
</protein>
<evidence type="ECO:0000256" key="6">
    <source>
        <dbReference type="ARBA" id="ARBA00022741"/>
    </source>
</evidence>
<evidence type="ECO:0000256" key="7">
    <source>
        <dbReference type="ARBA" id="ARBA00022840"/>
    </source>
</evidence>
<evidence type="ECO:0000313" key="15">
    <source>
        <dbReference type="Proteomes" id="UP001595907"/>
    </source>
</evidence>
<dbReference type="Gene3D" id="3.40.50.300">
    <property type="entry name" value="P-loop containing nucleotide triphosphate hydrolases"/>
    <property type="match status" value="1"/>
</dbReference>
<evidence type="ECO:0000256" key="10">
    <source>
        <dbReference type="HAMAP-Rule" id="MF_00185"/>
    </source>
</evidence>
<evidence type="ECO:0000256" key="13">
    <source>
        <dbReference type="RuleBase" id="RU003785"/>
    </source>
</evidence>
<dbReference type="Gene3D" id="1.10.20.140">
    <property type="match status" value="1"/>
</dbReference>
<keyword evidence="6 10" id="KW-0547">Nucleotide-binding</keyword>
<evidence type="ECO:0000256" key="2">
    <source>
        <dbReference type="ARBA" id="ARBA00003213"/>
    </source>
</evidence>
<organism evidence="14 15">
    <name type="scientific">Ferruginibacter yonginensis</name>
    <dbReference type="NCBI Taxonomy" id="1310416"/>
    <lineage>
        <taxon>Bacteria</taxon>
        <taxon>Pseudomonadati</taxon>
        <taxon>Bacteroidota</taxon>
        <taxon>Chitinophagia</taxon>
        <taxon>Chitinophagales</taxon>
        <taxon>Chitinophagaceae</taxon>
        <taxon>Ferruginibacter</taxon>
    </lineage>
</organism>
<keyword evidence="5 10" id="KW-0819">tRNA processing</keyword>
<dbReference type="PANTHER" id="PTHR11088">
    <property type="entry name" value="TRNA DIMETHYLALLYLTRANSFERASE"/>
    <property type="match status" value="1"/>
</dbReference>
<dbReference type="RefSeq" id="WP_379706998.1">
    <property type="nucleotide sequence ID" value="NZ_JBHSCZ010000001.1"/>
</dbReference>
<evidence type="ECO:0000256" key="4">
    <source>
        <dbReference type="ARBA" id="ARBA00022679"/>
    </source>
</evidence>
<evidence type="ECO:0000256" key="9">
    <source>
        <dbReference type="ARBA" id="ARBA00049563"/>
    </source>
</evidence>
<feature type="binding site" evidence="10">
    <location>
        <begin position="13"/>
        <end position="18"/>
    </location>
    <ligand>
        <name>substrate</name>
    </ligand>
</feature>
<keyword evidence="15" id="KW-1185">Reference proteome</keyword>
<accession>A0ABV8QNM8</accession>
<comment type="catalytic activity">
    <reaction evidence="9 10 11">
        <text>adenosine(37) in tRNA + dimethylallyl diphosphate = N(6)-dimethylallyladenosine(37) in tRNA + diphosphate</text>
        <dbReference type="Rhea" id="RHEA:26482"/>
        <dbReference type="Rhea" id="RHEA-COMP:10162"/>
        <dbReference type="Rhea" id="RHEA-COMP:10375"/>
        <dbReference type="ChEBI" id="CHEBI:33019"/>
        <dbReference type="ChEBI" id="CHEBI:57623"/>
        <dbReference type="ChEBI" id="CHEBI:74411"/>
        <dbReference type="ChEBI" id="CHEBI:74415"/>
        <dbReference type="EC" id="2.5.1.75"/>
    </reaction>
</comment>
<evidence type="ECO:0000256" key="5">
    <source>
        <dbReference type="ARBA" id="ARBA00022694"/>
    </source>
</evidence>
<proteinExistence type="inferred from homology"/>
<gene>
    <name evidence="10 14" type="primary">miaA</name>
    <name evidence="14" type="ORF">ACFOWM_03250</name>
</gene>
<keyword evidence="4 10" id="KW-0808">Transferase</keyword>
<evidence type="ECO:0000256" key="3">
    <source>
        <dbReference type="ARBA" id="ARBA00005842"/>
    </source>
</evidence>
<comment type="subunit">
    <text evidence="10">Monomer.</text>
</comment>
<dbReference type="InterPro" id="IPR027417">
    <property type="entry name" value="P-loop_NTPase"/>
</dbReference>
<evidence type="ECO:0000256" key="12">
    <source>
        <dbReference type="RuleBase" id="RU003784"/>
    </source>
</evidence>
<feature type="region of interest" description="Interaction with substrate tRNA" evidence="10">
    <location>
        <begin position="36"/>
        <end position="39"/>
    </location>
</feature>
<dbReference type="InterPro" id="IPR039657">
    <property type="entry name" value="Dimethylallyltransferase"/>
</dbReference>
<evidence type="ECO:0000256" key="11">
    <source>
        <dbReference type="RuleBase" id="RU003783"/>
    </source>
</evidence>
<keyword evidence="8 10" id="KW-0460">Magnesium</keyword>
<dbReference type="NCBIfam" id="TIGR00174">
    <property type="entry name" value="miaA"/>
    <property type="match status" value="1"/>
</dbReference>
<dbReference type="EMBL" id="JBHSCZ010000001">
    <property type="protein sequence ID" value="MFC4261882.1"/>
    <property type="molecule type" value="Genomic_DNA"/>
</dbReference>
<feature type="binding site" evidence="10">
    <location>
        <begin position="11"/>
        <end position="18"/>
    </location>
    <ligand>
        <name>ATP</name>
        <dbReference type="ChEBI" id="CHEBI:30616"/>
    </ligand>
</feature>
<reference evidence="15" key="1">
    <citation type="journal article" date="2019" name="Int. J. Syst. Evol. Microbiol.">
        <title>The Global Catalogue of Microorganisms (GCM) 10K type strain sequencing project: providing services to taxonomists for standard genome sequencing and annotation.</title>
        <authorList>
            <consortium name="The Broad Institute Genomics Platform"/>
            <consortium name="The Broad Institute Genome Sequencing Center for Infectious Disease"/>
            <person name="Wu L."/>
            <person name="Ma J."/>
        </authorList>
    </citation>
    <scope>NUCLEOTIDE SEQUENCE [LARGE SCALE GENOMIC DNA]</scope>
    <source>
        <strain evidence="15">CECT 8289</strain>
    </source>
</reference>
<dbReference type="GO" id="GO:0052381">
    <property type="term" value="F:tRNA dimethylallyltransferase activity"/>
    <property type="evidence" value="ECO:0007669"/>
    <property type="project" value="UniProtKB-EC"/>
</dbReference>